<evidence type="ECO:0000313" key="9">
    <source>
        <dbReference type="Proteomes" id="UP000000759"/>
    </source>
</evidence>
<evidence type="ECO:0000256" key="5">
    <source>
        <dbReference type="ARBA" id="ARBA00023242"/>
    </source>
</evidence>
<evidence type="ECO:0000256" key="6">
    <source>
        <dbReference type="RuleBase" id="RU364146"/>
    </source>
</evidence>
<name>B7FV35_PHATC</name>
<comment type="subcellular location">
    <subcellularLocation>
        <location evidence="1 6">Nucleus</location>
    </subcellularLocation>
</comment>
<evidence type="ECO:0000313" key="8">
    <source>
        <dbReference type="EMBL" id="EEC49771.1"/>
    </source>
</evidence>
<comment type="function">
    <text evidence="6">Component of the Mediator complex, a coactivator involved in the regulated transcription of nearly all RNA polymerase II-dependent genes. Mediator functions as a bridge to convey information from gene-specific regulatory proteins to the basal RNA polymerase II transcription machinery. Mediator is recruited to promoters by direct interactions with regulatory proteins and serves as a scaffold for the assembly of a functional preinitiation complex with RNA polymerase II and the general transcription factors.</text>
</comment>
<evidence type="ECO:0000256" key="2">
    <source>
        <dbReference type="ARBA" id="ARBA00005389"/>
    </source>
</evidence>
<sequence>MPPLTTSKTPTEAEKNLQDKLHDLLTRLSQTMELVKSWPEDKGSPSVHVENATKLIAAIRHIVTALQKVESIVQENTALRRTLQSCAIPTDLLDLLDHGGGVHPDCFSRGLLQEALGQLAGLKRRKLALEMLGSAVQAGLTKKKRTVEADTVLLKRERPELLPGAALDENPAEPSSKRQRIQDTSAP</sequence>
<dbReference type="Pfam" id="PF09748">
    <property type="entry name" value="Med10"/>
    <property type="match status" value="1"/>
</dbReference>
<reference evidence="9" key="2">
    <citation type="submission" date="2008-08" db="EMBL/GenBank/DDBJ databases">
        <authorList>
            <consortium name="Diatom Consortium"/>
            <person name="Grigoriev I."/>
            <person name="Grimwood J."/>
            <person name="Kuo A."/>
            <person name="Otillar R.P."/>
            <person name="Salamov A."/>
            <person name="Detter J.C."/>
            <person name="Lindquist E."/>
            <person name="Shapiro H."/>
            <person name="Lucas S."/>
            <person name="Glavina del Rio T."/>
            <person name="Pitluck S."/>
            <person name="Rokhsar D."/>
            <person name="Bowler C."/>
        </authorList>
    </citation>
    <scope>GENOME REANNOTATION</scope>
    <source>
        <strain evidence="9">CCAP 1055/1</strain>
    </source>
</reference>
<dbReference type="GO" id="GO:0003712">
    <property type="term" value="F:transcription coregulator activity"/>
    <property type="evidence" value="ECO:0007669"/>
    <property type="project" value="InterPro"/>
</dbReference>
<keyword evidence="4 6" id="KW-0804">Transcription</keyword>
<dbReference type="Proteomes" id="UP000000759">
    <property type="component" value="Chromosome 5"/>
</dbReference>
<dbReference type="KEGG" id="pti:PHATRDRAFT_34529"/>
<dbReference type="EMBL" id="CM000608">
    <property type="protein sequence ID" value="EEC49771.1"/>
    <property type="molecule type" value="Genomic_DNA"/>
</dbReference>
<accession>B7FV35</accession>
<dbReference type="GO" id="GO:0006357">
    <property type="term" value="P:regulation of transcription by RNA polymerase II"/>
    <property type="evidence" value="ECO:0007669"/>
    <property type="project" value="InterPro"/>
</dbReference>
<evidence type="ECO:0000256" key="3">
    <source>
        <dbReference type="ARBA" id="ARBA00023015"/>
    </source>
</evidence>
<proteinExistence type="inferred from homology"/>
<feature type="region of interest" description="Disordered" evidence="7">
    <location>
        <begin position="159"/>
        <end position="187"/>
    </location>
</feature>
<evidence type="ECO:0000256" key="4">
    <source>
        <dbReference type="ARBA" id="ARBA00023163"/>
    </source>
</evidence>
<organism evidence="8 9">
    <name type="scientific">Phaeodactylum tricornutum (strain CCAP 1055/1)</name>
    <dbReference type="NCBI Taxonomy" id="556484"/>
    <lineage>
        <taxon>Eukaryota</taxon>
        <taxon>Sar</taxon>
        <taxon>Stramenopiles</taxon>
        <taxon>Ochrophyta</taxon>
        <taxon>Bacillariophyta</taxon>
        <taxon>Bacillariophyceae</taxon>
        <taxon>Bacillariophycidae</taxon>
        <taxon>Naviculales</taxon>
        <taxon>Phaeodactylaceae</taxon>
        <taxon>Phaeodactylum</taxon>
    </lineage>
</organism>
<comment type="similarity">
    <text evidence="2 6">Belongs to the Mediator complex subunit 10 family.</text>
</comment>
<gene>
    <name evidence="6" type="primary">MED10</name>
    <name evidence="8" type="ORF">PHATRDRAFT_34529</name>
</gene>
<dbReference type="InParanoid" id="B7FV35"/>
<comment type="subunit">
    <text evidence="6">Component of the Mediator complex.</text>
</comment>
<dbReference type="AlphaFoldDB" id="B7FV35"/>
<dbReference type="HOGENOM" id="CLU_1450316_0_0_1"/>
<keyword evidence="3 6" id="KW-0805">Transcription regulation</keyword>
<evidence type="ECO:0000256" key="1">
    <source>
        <dbReference type="ARBA" id="ARBA00004123"/>
    </source>
</evidence>
<dbReference type="GO" id="GO:0016592">
    <property type="term" value="C:mediator complex"/>
    <property type="evidence" value="ECO:0007669"/>
    <property type="project" value="InterPro"/>
</dbReference>
<dbReference type="RefSeq" id="XP_002179073.1">
    <property type="nucleotide sequence ID" value="XM_002179037.1"/>
</dbReference>
<dbReference type="GeneID" id="7199643"/>
<dbReference type="PaxDb" id="2850-Phatr34529"/>
<dbReference type="eggNOG" id="ENOG502SV69">
    <property type="taxonomic scope" value="Eukaryota"/>
</dbReference>
<keyword evidence="9" id="KW-1185">Reference proteome</keyword>
<dbReference type="OrthoDB" id="47445at2759"/>
<reference evidence="8 9" key="1">
    <citation type="journal article" date="2008" name="Nature">
        <title>The Phaeodactylum genome reveals the evolutionary history of diatom genomes.</title>
        <authorList>
            <person name="Bowler C."/>
            <person name="Allen A.E."/>
            <person name="Badger J.H."/>
            <person name="Grimwood J."/>
            <person name="Jabbari K."/>
            <person name="Kuo A."/>
            <person name="Maheswari U."/>
            <person name="Martens C."/>
            <person name="Maumus F."/>
            <person name="Otillar R.P."/>
            <person name="Rayko E."/>
            <person name="Salamov A."/>
            <person name="Vandepoele K."/>
            <person name="Beszteri B."/>
            <person name="Gruber A."/>
            <person name="Heijde M."/>
            <person name="Katinka M."/>
            <person name="Mock T."/>
            <person name="Valentin K."/>
            <person name="Verret F."/>
            <person name="Berges J.A."/>
            <person name="Brownlee C."/>
            <person name="Cadoret J.P."/>
            <person name="Chiovitti A."/>
            <person name="Choi C.J."/>
            <person name="Coesel S."/>
            <person name="De Martino A."/>
            <person name="Detter J.C."/>
            <person name="Durkin C."/>
            <person name="Falciatore A."/>
            <person name="Fournet J."/>
            <person name="Haruta M."/>
            <person name="Huysman M.J."/>
            <person name="Jenkins B.D."/>
            <person name="Jiroutova K."/>
            <person name="Jorgensen R.E."/>
            <person name="Joubert Y."/>
            <person name="Kaplan A."/>
            <person name="Kroger N."/>
            <person name="Kroth P.G."/>
            <person name="La Roche J."/>
            <person name="Lindquist E."/>
            <person name="Lommer M."/>
            <person name="Martin-Jezequel V."/>
            <person name="Lopez P.J."/>
            <person name="Lucas S."/>
            <person name="Mangogna M."/>
            <person name="McGinnis K."/>
            <person name="Medlin L.K."/>
            <person name="Montsant A."/>
            <person name="Oudot-Le Secq M.P."/>
            <person name="Napoli C."/>
            <person name="Obornik M."/>
            <person name="Parker M.S."/>
            <person name="Petit J.L."/>
            <person name="Porcel B.M."/>
            <person name="Poulsen N."/>
            <person name="Robison M."/>
            <person name="Rychlewski L."/>
            <person name="Rynearson T.A."/>
            <person name="Schmutz J."/>
            <person name="Shapiro H."/>
            <person name="Siaut M."/>
            <person name="Stanley M."/>
            <person name="Sussman M.R."/>
            <person name="Taylor A.R."/>
            <person name="Vardi A."/>
            <person name="von Dassow P."/>
            <person name="Vyverman W."/>
            <person name="Willis A."/>
            <person name="Wyrwicz L.S."/>
            <person name="Rokhsar D.S."/>
            <person name="Weissenbach J."/>
            <person name="Armbrust E.V."/>
            <person name="Green B.R."/>
            <person name="Van de Peer Y."/>
            <person name="Grigoriev I.V."/>
        </authorList>
    </citation>
    <scope>NUCLEOTIDE SEQUENCE [LARGE SCALE GENOMIC DNA]</scope>
    <source>
        <strain evidence="8 9">CCAP 1055/1</strain>
    </source>
</reference>
<dbReference type="InterPro" id="IPR019145">
    <property type="entry name" value="Mediator_Med10"/>
</dbReference>
<protein>
    <recommendedName>
        <fullName evidence="6">Mediator of RNA polymerase II transcription subunit 10</fullName>
    </recommendedName>
    <alternativeName>
        <fullName evidence="6">Mediator complex subunit 10</fullName>
    </alternativeName>
</protein>
<keyword evidence="5 6" id="KW-0539">Nucleus</keyword>
<keyword evidence="6" id="KW-0010">Activator</keyword>
<evidence type="ECO:0000256" key="7">
    <source>
        <dbReference type="SAM" id="MobiDB-lite"/>
    </source>
</evidence>